<dbReference type="EMBL" id="JANCMU010000007">
    <property type="protein sequence ID" value="MDG4946880.1"/>
    <property type="molecule type" value="Genomic_DNA"/>
</dbReference>
<dbReference type="AlphaFoldDB" id="A0A9X4N101"/>
<keyword evidence="2" id="KW-1185">Reference proteome</keyword>
<organism evidence="1 2">
    <name type="scientific">Profundicola chukchiensis</name>
    <dbReference type="NCBI Taxonomy" id="2961959"/>
    <lineage>
        <taxon>Bacteria</taxon>
        <taxon>Pseudomonadati</taxon>
        <taxon>Bacteroidota</taxon>
        <taxon>Flavobacteriia</taxon>
        <taxon>Flavobacteriales</taxon>
        <taxon>Weeksellaceae</taxon>
        <taxon>Profundicola</taxon>
    </lineage>
</organism>
<dbReference type="RefSeq" id="WP_304421193.1">
    <property type="nucleotide sequence ID" value="NZ_JANCMU010000007.1"/>
</dbReference>
<reference evidence="1" key="1">
    <citation type="submission" date="2022-07" db="EMBL/GenBank/DDBJ databases">
        <title>Description and genome-wide analysis of Profundicola chukchiensis gen. nov., sp. nov., marine bacteria isolated from bottom sediments of the Chukchi Sea.</title>
        <authorList>
            <person name="Romanenko L."/>
            <person name="Otstavnykh N."/>
            <person name="Kurilenko V."/>
            <person name="Eremeev V."/>
            <person name="Velansky P."/>
            <person name="Mikhailov V."/>
            <person name="Isaeva M."/>
        </authorList>
    </citation>
    <scope>NUCLEOTIDE SEQUENCE</scope>
    <source>
        <strain evidence="1">KMM 9713</strain>
    </source>
</reference>
<accession>A0A9X4N101</accession>
<name>A0A9X4N101_9FLAO</name>
<evidence type="ECO:0000313" key="1">
    <source>
        <dbReference type="EMBL" id="MDG4946880.1"/>
    </source>
</evidence>
<dbReference type="Gene3D" id="3.30.530.20">
    <property type="match status" value="1"/>
</dbReference>
<sequence length="133" mass="15030">MNFQSRKVSLDQSQQQAFDHLKEMSNYEKLMPEESEFSVHESGEGFSVQLKGLPKVGLKLKEIQEPDFILFTSPSDNFNYEMKVNVESTGDNSSEVSIDFNGKFNPMIAMMAKKPLTKLIETIADNLETKGIS</sequence>
<comment type="caution">
    <text evidence="1">The sequence shown here is derived from an EMBL/GenBank/DDBJ whole genome shotgun (WGS) entry which is preliminary data.</text>
</comment>
<gene>
    <name evidence="1" type="ORF">NMK71_10670</name>
</gene>
<evidence type="ECO:0000313" key="2">
    <source>
        <dbReference type="Proteomes" id="UP001152599"/>
    </source>
</evidence>
<protein>
    <recommendedName>
        <fullName evidence="3">SRPBCC family protein</fullName>
    </recommendedName>
</protein>
<dbReference type="SUPFAM" id="SSF55961">
    <property type="entry name" value="Bet v1-like"/>
    <property type="match status" value="1"/>
</dbReference>
<proteinExistence type="predicted"/>
<dbReference type="Proteomes" id="UP001152599">
    <property type="component" value="Unassembled WGS sequence"/>
</dbReference>
<evidence type="ECO:0008006" key="3">
    <source>
        <dbReference type="Google" id="ProtNLM"/>
    </source>
</evidence>
<dbReference type="InterPro" id="IPR023393">
    <property type="entry name" value="START-like_dom_sf"/>
</dbReference>